<protein>
    <submittedName>
        <fullName evidence="1">Uncharacterized protein</fullName>
    </submittedName>
</protein>
<sequence>MNYANIDINGRWSINIDVSDAGIFREGEKPLDCTPEVIVRFFKDDIENIEEENGIEGSVESIKFIKDKIIDWSARAAGGLDISEFYCTGINIEIGQKGEFLGGETTFKRRYVL</sequence>
<dbReference type="EMBL" id="LKET01000026">
    <property type="protein sequence ID" value="KPU45307.1"/>
    <property type="molecule type" value="Genomic_DNA"/>
</dbReference>
<dbReference type="Proteomes" id="UP000050326">
    <property type="component" value="Unassembled WGS sequence"/>
</dbReference>
<evidence type="ECO:0000313" key="2">
    <source>
        <dbReference type="Proteomes" id="UP000050326"/>
    </source>
</evidence>
<name>A0A0P8X3F0_9CLOT</name>
<proteinExistence type="predicted"/>
<dbReference type="AlphaFoldDB" id="A0A0P8X3F0"/>
<organism evidence="1 2">
    <name type="scientific">Oxobacter pfennigii</name>
    <dbReference type="NCBI Taxonomy" id="36849"/>
    <lineage>
        <taxon>Bacteria</taxon>
        <taxon>Bacillati</taxon>
        <taxon>Bacillota</taxon>
        <taxon>Clostridia</taxon>
        <taxon>Eubacteriales</taxon>
        <taxon>Clostridiaceae</taxon>
        <taxon>Oxobacter</taxon>
    </lineage>
</organism>
<dbReference type="RefSeq" id="WP_054874293.1">
    <property type="nucleotide sequence ID" value="NZ_LKET01000026.1"/>
</dbReference>
<comment type="caution">
    <text evidence="1">The sequence shown here is derived from an EMBL/GenBank/DDBJ whole genome shotgun (WGS) entry which is preliminary data.</text>
</comment>
<dbReference type="STRING" id="36849.OXPF_12000"/>
<reference evidence="1 2" key="1">
    <citation type="submission" date="2015-09" db="EMBL/GenBank/DDBJ databases">
        <title>Genome sequence of Oxobacter pfennigii DSM 3222.</title>
        <authorList>
            <person name="Poehlein A."/>
            <person name="Bengelsdorf F.R."/>
            <person name="Schiel-Bengelsdorf B."/>
            <person name="Duerre P."/>
            <person name="Daniel R."/>
        </authorList>
    </citation>
    <scope>NUCLEOTIDE SEQUENCE [LARGE SCALE GENOMIC DNA]</scope>
    <source>
        <strain evidence="1 2">DSM 3222</strain>
    </source>
</reference>
<evidence type="ECO:0000313" key="1">
    <source>
        <dbReference type="EMBL" id="KPU45307.1"/>
    </source>
</evidence>
<keyword evidence="2" id="KW-1185">Reference proteome</keyword>
<accession>A0A0P8X3F0</accession>
<gene>
    <name evidence="1" type="ORF">OXPF_12000</name>
</gene>